<dbReference type="RefSeq" id="WP_148030427.1">
    <property type="nucleotide sequence ID" value="NZ_BAABFD010000001.1"/>
</dbReference>
<dbReference type="Proteomes" id="UP001212498">
    <property type="component" value="Unassembled WGS sequence"/>
</dbReference>
<gene>
    <name evidence="1" type="ORF">OUY24_39555</name>
</gene>
<organism evidence="1 2">
    <name type="scientific">Nonomuraea ferruginea</name>
    <dbReference type="NCBI Taxonomy" id="46174"/>
    <lineage>
        <taxon>Bacteria</taxon>
        <taxon>Bacillati</taxon>
        <taxon>Actinomycetota</taxon>
        <taxon>Actinomycetes</taxon>
        <taxon>Streptosporangiales</taxon>
        <taxon>Streptosporangiaceae</taxon>
        <taxon>Nonomuraea</taxon>
    </lineage>
</organism>
<keyword evidence="2" id="KW-1185">Reference proteome</keyword>
<name>A0ABT4TC98_9ACTN</name>
<reference evidence="1 2" key="1">
    <citation type="submission" date="2022-11" db="EMBL/GenBank/DDBJ databases">
        <title>Nonomuraea corallina sp. nov., a new species of the genus Nonomuraea isolated from sea side sediment in Thai sea.</title>
        <authorList>
            <person name="Ngamcharungchit C."/>
            <person name="Matsumoto A."/>
            <person name="Suriyachadkun C."/>
            <person name="Panbangred W."/>
            <person name="Inahashi Y."/>
            <person name="Intra B."/>
        </authorList>
    </citation>
    <scope>NUCLEOTIDE SEQUENCE [LARGE SCALE GENOMIC DNA]</scope>
    <source>
        <strain evidence="1 2">DSM 43553</strain>
    </source>
</reference>
<dbReference type="SUPFAM" id="SSF48452">
    <property type="entry name" value="TPR-like"/>
    <property type="match status" value="1"/>
</dbReference>
<accession>A0ABT4TC98</accession>
<sequence>MARNGSDDALRRNTTQVDAVEGLLAYAATRSAREALRQVSRAVAMSRDLAAEHPEHTSLLVRALIMEASLQLRRKCPAEALPPAEESVALARRAGGAPLARSLHALAAAYRALRRFGEAAEAAEEASRVVELD</sequence>
<protein>
    <recommendedName>
        <fullName evidence="3">Tetratricopeptide repeat protein</fullName>
    </recommendedName>
</protein>
<comment type="caution">
    <text evidence="1">The sequence shown here is derived from an EMBL/GenBank/DDBJ whole genome shotgun (WGS) entry which is preliminary data.</text>
</comment>
<evidence type="ECO:0008006" key="3">
    <source>
        <dbReference type="Google" id="ProtNLM"/>
    </source>
</evidence>
<evidence type="ECO:0000313" key="1">
    <source>
        <dbReference type="EMBL" id="MDA0646758.1"/>
    </source>
</evidence>
<dbReference type="EMBL" id="JAPNUD010000223">
    <property type="protein sequence ID" value="MDA0646758.1"/>
    <property type="molecule type" value="Genomic_DNA"/>
</dbReference>
<dbReference type="InterPro" id="IPR011990">
    <property type="entry name" value="TPR-like_helical_dom_sf"/>
</dbReference>
<proteinExistence type="predicted"/>
<evidence type="ECO:0000313" key="2">
    <source>
        <dbReference type="Proteomes" id="UP001212498"/>
    </source>
</evidence>
<dbReference type="Gene3D" id="1.25.40.10">
    <property type="entry name" value="Tetratricopeptide repeat domain"/>
    <property type="match status" value="1"/>
</dbReference>